<evidence type="ECO:0000256" key="3">
    <source>
        <dbReference type="ARBA" id="ARBA00015325"/>
    </source>
</evidence>
<accession>A0ABV3G4W5</accession>
<evidence type="ECO:0000313" key="21">
    <source>
        <dbReference type="Proteomes" id="UP001551695"/>
    </source>
</evidence>
<dbReference type="InterPro" id="IPR028055">
    <property type="entry name" value="YidC/Oxa/ALB_C"/>
</dbReference>
<keyword evidence="10" id="KW-0143">Chaperone</keyword>
<feature type="domain" description="Membrane insertase YidC/Oxa/ALB C-terminal" evidence="19">
    <location>
        <begin position="32"/>
        <end position="261"/>
    </location>
</feature>
<comment type="similarity">
    <text evidence="2">Belongs to the OXA1/ALB3/YidC family. Type 1 subfamily.</text>
</comment>
<feature type="transmembrane region" description="Helical" evidence="18">
    <location>
        <begin position="180"/>
        <end position="201"/>
    </location>
</feature>
<evidence type="ECO:0000256" key="9">
    <source>
        <dbReference type="ARBA" id="ARBA00023136"/>
    </source>
</evidence>
<evidence type="ECO:0000256" key="18">
    <source>
        <dbReference type="SAM" id="Phobius"/>
    </source>
</evidence>
<keyword evidence="5" id="KW-1003">Cell membrane</keyword>
<dbReference type="CDD" id="cd20070">
    <property type="entry name" value="5TM_YidC_Alb3"/>
    <property type="match status" value="1"/>
</dbReference>
<feature type="region of interest" description="Disordered" evidence="17">
    <location>
        <begin position="274"/>
        <end position="298"/>
    </location>
</feature>
<evidence type="ECO:0000256" key="13">
    <source>
        <dbReference type="ARBA" id="ARBA00031538"/>
    </source>
</evidence>
<dbReference type="RefSeq" id="WP_357789890.1">
    <property type="nucleotide sequence ID" value="NZ_JBFAKC010000024.1"/>
</dbReference>
<gene>
    <name evidence="20" type="primary">yidC</name>
    <name evidence="20" type="ORF">AB0I48_34650</name>
</gene>
<evidence type="ECO:0000256" key="6">
    <source>
        <dbReference type="ARBA" id="ARBA00022692"/>
    </source>
</evidence>
<keyword evidence="21" id="KW-1185">Reference proteome</keyword>
<feature type="transmembrane region" description="Helical" evidence="18">
    <location>
        <begin position="29"/>
        <end position="52"/>
    </location>
</feature>
<dbReference type="NCBIfam" id="TIGR03592">
    <property type="entry name" value="yidC_oxa1_cterm"/>
    <property type="match status" value="1"/>
</dbReference>
<keyword evidence="8 18" id="KW-1133">Transmembrane helix</keyword>
<evidence type="ECO:0000256" key="12">
    <source>
        <dbReference type="ARBA" id="ARBA00026028"/>
    </source>
</evidence>
<dbReference type="Proteomes" id="UP001551695">
    <property type="component" value="Unassembled WGS sequence"/>
</dbReference>
<evidence type="ECO:0000256" key="15">
    <source>
        <dbReference type="ARBA" id="ARBA00033342"/>
    </source>
</evidence>
<dbReference type="InterPro" id="IPR001708">
    <property type="entry name" value="YidC/ALB3/OXA1/COX18"/>
</dbReference>
<evidence type="ECO:0000256" key="4">
    <source>
        <dbReference type="ARBA" id="ARBA00022448"/>
    </source>
</evidence>
<keyword evidence="7" id="KW-0653">Protein transport</keyword>
<comment type="caution">
    <text evidence="20">The sequence shown here is derived from an EMBL/GenBank/DDBJ whole genome shotgun (WGS) entry which is preliminary data.</text>
</comment>
<protein>
    <recommendedName>
        <fullName evidence="3">Membrane protein insertase YidC</fullName>
    </recommendedName>
    <alternativeName>
        <fullName evidence="15">Foldase YidC</fullName>
    </alternativeName>
    <alternativeName>
        <fullName evidence="14">Membrane integrase YidC</fullName>
    </alternativeName>
    <alternativeName>
        <fullName evidence="13">Membrane protein YidC</fullName>
    </alternativeName>
</protein>
<dbReference type="PANTHER" id="PTHR12428">
    <property type="entry name" value="OXA1"/>
    <property type="match status" value="1"/>
</dbReference>
<dbReference type="Pfam" id="PF02096">
    <property type="entry name" value="60KD_IMP"/>
    <property type="match status" value="1"/>
</dbReference>
<evidence type="ECO:0000256" key="14">
    <source>
        <dbReference type="ARBA" id="ARBA00033245"/>
    </source>
</evidence>
<reference evidence="20 21" key="1">
    <citation type="submission" date="2024-06" db="EMBL/GenBank/DDBJ databases">
        <title>The Natural Products Discovery Center: Release of the First 8490 Sequenced Strains for Exploring Actinobacteria Biosynthetic Diversity.</title>
        <authorList>
            <person name="Kalkreuter E."/>
            <person name="Kautsar S.A."/>
            <person name="Yang D."/>
            <person name="Bader C.D."/>
            <person name="Teijaro C.N."/>
            <person name="Fluegel L."/>
            <person name="Davis C.M."/>
            <person name="Simpson J.R."/>
            <person name="Lauterbach L."/>
            <person name="Steele A.D."/>
            <person name="Gui C."/>
            <person name="Meng S."/>
            <person name="Li G."/>
            <person name="Viehrig K."/>
            <person name="Ye F."/>
            <person name="Su P."/>
            <person name="Kiefer A.F."/>
            <person name="Nichols A."/>
            <person name="Cepeda A.J."/>
            <person name="Yan W."/>
            <person name="Fan B."/>
            <person name="Jiang Y."/>
            <person name="Adhikari A."/>
            <person name="Zheng C.-J."/>
            <person name="Schuster L."/>
            <person name="Cowan T.M."/>
            <person name="Smanski M.J."/>
            <person name="Chevrette M.G."/>
            <person name="De Carvalho L.P.S."/>
            <person name="Shen B."/>
        </authorList>
    </citation>
    <scope>NUCLEOTIDE SEQUENCE [LARGE SCALE GENOMIC DNA]</scope>
    <source>
        <strain evidence="20 21">NPDC050403</strain>
    </source>
</reference>
<dbReference type="EMBL" id="JBFAKC010000024">
    <property type="protein sequence ID" value="MEV0712705.1"/>
    <property type="molecule type" value="Genomic_DNA"/>
</dbReference>
<evidence type="ECO:0000256" key="11">
    <source>
        <dbReference type="ARBA" id="ARBA00025034"/>
    </source>
</evidence>
<feature type="transmembrane region" description="Helical" evidence="18">
    <location>
        <begin position="221"/>
        <end position="246"/>
    </location>
</feature>
<keyword evidence="4" id="KW-0813">Transport</keyword>
<evidence type="ECO:0000259" key="19">
    <source>
        <dbReference type="Pfam" id="PF02096"/>
    </source>
</evidence>
<evidence type="ECO:0000256" key="10">
    <source>
        <dbReference type="ARBA" id="ARBA00023186"/>
    </source>
</evidence>
<feature type="compositionally biased region" description="Basic residues" evidence="17">
    <location>
        <begin position="289"/>
        <end position="298"/>
    </location>
</feature>
<organism evidence="20 21">
    <name type="scientific">Nocardia aurea</name>
    <dbReference type="NCBI Taxonomy" id="2144174"/>
    <lineage>
        <taxon>Bacteria</taxon>
        <taxon>Bacillati</taxon>
        <taxon>Actinomycetota</taxon>
        <taxon>Actinomycetes</taxon>
        <taxon>Mycobacteriales</taxon>
        <taxon>Nocardiaceae</taxon>
        <taxon>Nocardia</taxon>
    </lineage>
</organism>
<comment type="function">
    <text evidence="11">Required for the insertion and/or proper folding and/or complex formation of integral membrane proteins into the membrane. Involved in integration of membrane proteins that insert both dependently and independently of the Sec translocase complex, as well as at least some lipoproteins. Aids folding of multispanning membrane proteins.</text>
</comment>
<comment type="subunit">
    <text evidence="12">Interacts with the Sec translocase complex via SecD. Specifically interacts with transmembrane segments of nascent integral membrane proteins during membrane integration.</text>
</comment>
<feature type="transmembrane region" description="Helical" evidence="18">
    <location>
        <begin position="95"/>
        <end position="118"/>
    </location>
</feature>
<evidence type="ECO:0000256" key="5">
    <source>
        <dbReference type="ARBA" id="ARBA00022475"/>
    </source>
</evidence>
<dbReference type="InterPro" id="IPR047196">
    <property type="entry name" value="YidC_ALB_C"/>
</dbReference>
<keyword evidence="6 16" id="KW-0812">Transmembrane</keyword>
<evidence type="ECO:0000256" key="16">
    <source>
        <dbReference type="RuleBase" id="RU003945"/>
    </source>
</evidence>
<evidence type="ECO:0000256" key="8">
    <source>
        <dbReference type="ARBA" id="ARBA00022989"/>
    </source>
</evidence>
<dbReference type="NCBIfam" id="NF002899">
    <property type="entry name" value="PRK03449.1"/>
    <property type="match status" value="1"/>
</dbReference>
<sequence>MLDFVYYPVSAVLRLWHTAFAAVLGPADAAAWILAVVFLVATFRAVLFLPFLRQARNQAAMKRLQPEVRAIQRKFDGDKRRQSVEIRKLHTAHGVGLFVGCLPALGQGLVFLGLFHVLRSFDRTRTVGHLPFRTTSAPMTPEQNALTPNYFLDASDVRSFLQAKIFGAPLSATLTGTPTVAVLGVAATLMVIAAVATHITARASIARQDRTARQVPFMNTVMLWVFPAAAVLGGAVLPIAILLYWVSNNAWTLGQQHIVYRRLDTEAAVLEQRAAEKRRAAAPKPGAKPVRRRSPGRG</sequence>
<evidence type="ECO:0000256" key="1">
    <source>
        <dbReference type="ARBA" id="ARBA00004651"/>
    </source>
</evidence>
<evidence type="ECO:0000256" key="2">
    <source>
        <dbReference type="ARBA" id="ARBA00010527"/>
    </source>
</evidence>
<name>A0ABV3G4W5_9NOCA</name>
<evidence type="ECO:0000313" key="20">
    <source>
        <dbReference type="EMBL" id="MEV0712705.1"/>
    </source>
</evidence>
<proteinExistence type="inferred from homology"/>
<dbReference type="PANTHER" id="PTHR12428:SF65">
    <property type="entry name" value="CYTOCHROME C OXIDASE ASSEMBLY PROTEIN COX18, MITOCHONDRIAL"/>
    <property type="match status" value="1"/>
</dbReference>
<comment type="subcellular location">
    <subcellularLocation>
        <location evidence="1">Cell membrane</location>
        <topology evidence="1">Multi-pass membrane protein</topology>
    </subcellularLocation>
    <subcellularLocation>
        <location evidence="16">Membrane</location>
        <topology evidence="16">Multi-pass membrane protein</topology>
    </subcellularLocation>
</comment>
<keyword evidence="9 18" id="KW-0472">Membrane</keyword>
<evidence type="ECO:0000256" key="7">
    <source>
        <dbReference type="ARBA" id="ARBA00022927"/>
    </source>
</evidence>
<evidence type="ECO:0000256" key="17">
    <source>
        <dbReference type="SAM" id="MobiDB-lite"/>
    </source>
</evidence>